<evidence type="ECO:0000313" key="1">
    <source>
        <dbReference type="EMBL" id="MDO1512434.1"/>
    </source>
</evidence>
<protein>
    <submittedName>
        <fullName evidence="1">Carboxymuconolactone decarboxylase family protein</fullName>
    </submittedName>
</protein>
<reference evidence="1" key="1">
    <citation type="journal article" date="2014" name="Int. J. Syst. Evol. Microbiol.">
        <title>Complete genome of a new Firmicutes species belonging to the dominant human colonic microbiota ('Ruminococcus bicirculans') reveals two chromosomes and a selective capacity to utilize plant glucans.</title>
        <authorList>
            <consortium name="NISC Comparative Sequencing Program"/>
            <person name="Wegmann U."/>
            <person name="Louis P."/>
            <person name="Goesmann A."/>
            <person name="Henrissat B."/>
            <person name="Duncan S.H."/>
            <person name="Flint H.J."/>
        </authorList>
    </citation>
    <scope>NUCLEOTIDE SEQUENCE</scope>
    <source>
        <strain evidence="1">CECT 8869</strain>
    </source>
</reference>
<organism evidence="1 2">
    <name type="scientific">Maribacter confluentis</name>
    <dbReference type="NCBI Taxonomy" id="1656093"/>
    <lineage>
        <taxon>Bacteria</taxon>
        <taxon>Pseudomonadati</taxon>
        <taxon>Bacteroidota</taxon>
        <taxon>Flavobacteriia</taxon>
        <taxon>Flavobacteriales</taxon>
        <taxon>Flavobacteriaceae</taxon>
        <taxon>Maribacter</taxon>
    </lineage>
</organism>
<dbReference type="EMBL" id="JAUKUC010000001">
    <property type="protein sequence ID" value="MDO1512434.1"/>
    <property type="molecule type" value="Genomic_DNA"/>
</dbReference>
<gene>
    <name evidence="1" type="ORF">Q2T41_07190</name>
</gene>
<dbReference type="SUPFAM" id="SSF69118">
    <property type="entry name" value="AhpD-like"/>
    <property type="match status" value="1"/>
</dbReference>
<accession>A0ABT8RNE7</accession>
<name>A0ABT8RNE7_9FLAO</name>
<comment type="caution">
    <text evidence="1">The sequence shown here is derived from an EMBL/GenBank/DDBJ whole genome shotgun (WGS) entry which is preliminary data.</text>
</comment>
<sequence>MTTLKVHNIASAPEGSKTQLEESVKSFGMLPGLHGVLAGSPPLLQAYKSLHELFTNSSFNNDELTVVWQTINVEHACHYCVPAHTGIAKMMKVDDRITNALRNETPLENTKLEALRKMTLTVVRNRGHVTSDDLEAFYAAGYGEQHVLDIILGVSQKVISNYTNHIANTPVDAPFQKFAWSKDNVGV</sequence>
<dbReference type="InterPro" id="IPR029032">
    <property type="entry name" value="AhpD-like"/>
</dbReference>
<dbReference type="PANTHER" id="PTHR35446">
    <property type="entry name" value="SI:CH211-175M2.5"/>
    <property type="match status" value="1"/>
</dbReference>
<proteinExistence type="predicted"/>
<evidence type="ECO:0000313" key="2">
    <source>
        <dbReference type="Proteomes" id="UP001168579"/>
    </source>
</evidence>
<dbReference type="Gene3D" id="1.20.1290.10">
    <property type="entry name" value="AhpD-like"/>
    <property type="match status" value="1"/>
</dbReference>
<dbReference type="RefSeq" id="WP_304435519.1">
    <property type="nucleotide sequence ID" value="NZ_JAUKUC010000001.1"/>
</dbReference>
<keyword evidence="2" id="KW-1185">Reference proteome</keyword>
<dbReference type="PANTHER" id="PTHR35446:SF3">
    <property type="entry name" value="CMD DOMAIN-CONTAINING PROTEIN"/>
    <property type="match status" value="1"/>
</dbReference>
<reference evidence="1" key="2">
    <citation type="submission" date="2023-06" db="EMBL/GenBank/DDBJ databases">
        <authorList>
            <person name="Lucena T."/>
            <person name="Sun Q."/>
        </authorList>
    </citation>
    <scope>NUCLEOTIDE SEQUENCE</scope>
    <source>
        <strain evidence="1">CECT 8869</strain>
    </source>
</reference>
<dbReference type="Proteomes" id="UP001168579">
    <property type="component" value="Unassembled WGS sequence"/>
</dbReference>